<dbReference type="AlphaFoldDB" id="I3YDM4"/>
<gene>
    <name evidence="1" type="ordered locus">Thivi_3215</name>
</gene>
<sequence>MTVRQPRMIRKGFPGFLSFSVRAGDALQGLSLRAGGGRFSALLVFALMFCFVRYL</sequence>
<name>I3YDM4_THIV6</name>
<organism evidence="1 2">
    <name type="scientific">Thiocystis violascens (strain ATCC 17096 / DSM 198 / 6111)</name>
    <name type="common">Chromatium violascens</name>
    <dbReference type="NCBI Taxonomy" id="765911"/>
    <lineage>
        <taxon>Bacteria</taxon>
        <taxon>Pseudomonadati</taxon>
        <taxon>Pseudomonadota</taxon>
        <taxon>Gammaproteobacteria</taxon>
        <taxon>Chromatiales</taxon>
        <taxon>Chromatiaceae</taxon>
        <taxon>Thiocystis</taxon>
    </lineage>
</organism>
<evidence type="ECO:0000313" key="2">
    <source>
        <dbReference type="Proteomes" id="UP000006062"/>
    </source>
</evidence>
<reference evidence="1 2" key="1">
    <citation type="submission" date="2012-06" db="EMBL/GenBank/DDBJ databases">
        <title>Complete sequence of Thiocystis violascens DSM 198.</title>
        <authorList>
            <consortium name="US DOE Joint Genome Institute"/>
            <person name="Lucas S."/>
            <person name="Han J."/>
            <person name="Lapidus A."/>
            <person name="Cheng J.-F."/>
            <person name="Goodwin L."/>
            <person name="Pitluck S."/>
            <person name="Peters L."/>
            <person name="Ovchinnikova G."/>
            <person name="Teshima H."/>
            <person name="Detter J.C."/>
            <person name="Han C."/>
            <person name="Tapia R."/>
            <person name="Land M."/>
            <person name="Hauser L."/>
            <person name="Kyrpides N."/>
            <person name="Ivanova N."/>
            <person name="Pagani I."/>
            <person name="Vogl K."/>
            <person name="Liu Z."/>
            <person name="Frigaard N.-U."/>
            <person name="Bryant D."/>
            <person name="Woyke T."/>
        </authorList>
    </citation>
    <scope>NUCLEOTIDE SEQUENCE [LARGE SCALE GENOMIC DNA]</scope>
    <source>
        <strain evidence="2">ATCC 17096 / DSM 198 / 6111</strain>
    </source>
</reference>
<protein>
    <submittedName>
        <fullName evidence="1">Uncharacterized protein</fullName>
    </submittedName>
</protein>
<evidence type="ECO:0000313" key="1">
    <source>
        <dbReference type="EMBL" id="AFL75092.1"/>
    </source>
</evidence>
<dbReference type="KEGG" id="tvi:Thivi_3215"/>
<proteinExistence type="predicted"/>
<accession>I3YDM4</accession>
<dbReference type="HOGENOM" id="CLU_3031042_0_0_6"/>
<dbReference type="Proteomes" id="UP000006062">
    <property type="component" value="Chromosome"/>
</dbReference>
<keyword evidence="2" id="KW-1185">Reference proteome</keyword>
<dbReference type="EMBL" id="CP003154">
    <property type="protein sequence ID" value="AFL75092.1"/>
    <property type="molecule type" value="Genomic_DNA"/>
</dbReference>
<dbReference type="STRING" id="765911.Thivi_3215"/>